<feature type="region of interest" description="Disordered" evidence="1">
    <location>
        <begin position="109"/>
        <end position="164"/>
    </location>
</feature>
<feature type="signal peptide" evidence="3">
    <location>
        <begin position="1"/>
        <end position="17"/>
    </location>
</feature>
<keyword evidence="2" id="KW-0812">Transmembrane</keyword>
<name>A0A6G0J5P0_LARCR</name>
<proteinExistence type="predicted"/>
<comment type="caution">
    <text evidence="4">The sequence shown here is derived from an EMBL/GenBank/DDBJ whole genome shotgun (WGS) entry which is preliminary data.</text>
</comment>
<gene>
    <name evidence="4" type="ORF">D5F01_LYC03301</name>
</gene>
<evidence type="ECO:0000256" key="2">
    <source>
        <dbReference type="SAM" id="Phobius"/>
    </source>
</evidence>
<dbReference type="Proteomes" id="UP000424527">
    <property type="component" value="Unassembled WGS sequence"/>
</dbReference>
<feature type="compositionally biased region" description="Polar residues" evidence="1">
    <location>
        <begin position="121"/>
        <end position="164"/>
    </location>
</feature>
<evidence type="ECO:0000256" key="1">
    <source>
        <dbReference type="SAM" id="MobiDB-lite"/>
    </source>
</evidence>
<feature type="transmembrane region" description="Helical" evidence="2">
    <location>
        <begin position="39"/>
        <end position="59"/>
    </location>
</feature>
<keyword evidence="2" id="KW-0472">Membrane</keyword>
<protein>
    <submittedName>
        <fullName evidence="4">Uncharacterized protein</fullName>
    </submittedName>
</protein>
<evidence type="ECO:0000313" key="5">
    <source>
        <dbReference type="Proteomes" id="UP000424527"/>
    </source>
</evidence>
<dbReference type="AlphaFoldDB" id="A0A6G0J5P0"/>
<dbReference type="PROSITE" id="PS51257">
    <property type="entry name" value="PROKAR_LIPOPROTEIN"/>
    <property type="match status" value="1"/>
</dbReference>
<evidence type="ECO:0000313" key="4">
    <source>
        <dbReference type="EMBL" id="KAE8298796.1"/>
    </source>
</evidence>
<keyword evidence="3" id="KW-0732">Signal</keyword>
<keyword evidence="5" id="KW-1185">Reference proteome</keyword>
<sequence>MKSFLLLILSLMAGCVASYTVKGCEGGWVEFTCDSRLTIIAVVVRVALLALLLFLVLLYKRREHTKNTRNEDAQNDNEEAAYEEIQEHPQLPVSGAALKTIYTTANFPTNSSSASHDDPNTHTYSTVQDTSHQHPTYSTVNYPSGFSENPFYSTVNNPQHTEKS</sequence>
<keyword evidence="2" id="KW-1133">Transmembrane helix</keyword>
<reference evidence="4 5" key="1">
    <citation type="submission" date="2019-07" db="EMBL/GenBank/DDBJ databases">
        <title>Chromosome genome assembly for large yellow croaker.</title>
        <authorList>
            <person name="Xiao S."/>
        </authorList>
    </citation>
    <scope>NUCLEOTIDE SEQUENCE [LARGE SCALE GENOMIC DNA]</scope>
    <source>
        <strain evidence="4">JMULYC20181020</strain>
        <tissue evidence="4">Muscle</tissue>
    </source>
</reference>
<organism evidence="4 5">
    <name type="scientific">Larimichthys crocea</name>
    <name type="common">Large yellow croaker</name>
    <name type="synonym">Pseudosciaena crocea</name>
    <dbReference type="NCBI Taxonomy" id="215358"/>
    <lineage>
        <taxon>Eukaryota</taxon>
        <taxon>Metazoa</taxon>
        <taxon>Chordata</taxon>
        <taxon>Craniata</taxon>
        <taxon>Vertebrata</taxon>
        <taxon>Euteleostomi</taxon>
        <taxon>Actinopterygii</taxon>
        <taxon>Neopterygii</taxon>
        <taxon>Teleostei</taxon>
        <taxon>Neoteleostei</taxon>
        <taxon>Acanthomorphata</taxon>
        <taxon>Eupercaria</taxon>
        <taxon>Sciaenidae</taxon>
        <taxon>Larimichthys</taxon>
    </lineage>
</organism>
<feature type="chain" id="PRO_5026353148" evidence="3">
    <location>
        <begin position="18"/>
        <end position="164"/>
    </location>
</feature>
<evidence type="ECO:0000256" key="3">
    <source>
        <dbReference type="SAM" id="SignalP"/>
    </source>
</evidence>
<dbReference type="EMBL" id="REGW02000003">
    <property type="protein sequence ID" value="KAE8298796.1"/>
    <property type="molecule type" value="Genomic_DNA"/>
</dbReference>
<accession>A0A6G0J5P0</accession>